<dbReference type="InterPro" id="IPR051105">
    <property type="entry name" value="WWC/KIBRA_Hippo_Reg"/>
</dbReference>
<dbReference type="InterPro" id="IPR057747">
    <property type="entry name" value="WWC1_hairpin"/>
</dbReference>
<evidence type="ECO:0000256" key="5">
    <source>
        <dbReference type="ARBA" id="ARBA00022553"/>
    </source>
</evidence>
<organism evidence="11 12">
    <name type="scientific">Candidula unifasciata</name>
    <dbReference type="NCBI Taxonomy" id="100452"/>
    <lineage>
        <taxon>Eukaryota</taxon>
        <taxon>Metazoa</taxon>
        <taxon>Spiralia</taxon>
        <taxon>Lophotrochozoa</taxon>
        <taxon>Mollusca</taxon>
        <taxon>Gastropoda</taxon>
        <taxon>Heterobranchia</taxon>
        <taxon>Euthyneura</taxon>
        <taxon>Panpulmonata</taxon>
        <taxon>Eupulmonata</taxon>
        <taxon>Stylommatophora</taxon>
        <taxon>Helicina</taxon>
        <taxon>Helicoidea</taxon>
        <taxon>Geomitridae</taxon>
        <taxon>Candidula</taxon>
    </lineage>
</organism>
<dbReference type="Pfam" id="PF00397">
    <property type="entry name" value="WW"/>
    <property type="match status" value="2"/>
</dbReference>
<evidence type="ECO:0000256" key="3">
    <source>
        <dbReference type="ARBA" id="ARBA00022475"/>
    </source>
</evidence>
<evidence type="ECO:0000259" key="10">
    <source>
        <dbReference type="PROSITE" id="PS50020"/>
    </source>
</evidence>
<evidence type="ECO:0000256" key="6">
    <source>
        <dbReference type="ARBA" id="ARBA00022737"/>
    </source>
</evidence>
<keyword evidence="7" id="KW-0472">Membrane</keyword>
<dbReference type="Proteomes" id="UP000678393">
    <property type="component" value="Unassembled WGS sequence"/>
</dbReference>
<gene>
    <name evidence="11" type="ORF">CUNI_LOCUS21127</name>
</gene>
<dbReference type="PROSITE" id="PS50020">
    <property type="entry name" value="WW_DOMAIN_2"/>
    <property type="match status" value="2"/>
</dbReference>
<evidence type="ECO:0000313" key="11">
    <source>
        <dbReference type="EMBL" id="CAG5135569.1"/>
    </source>
</evidence>
<feature type="coiled-coil region" evidence="8">
    <location>
        <begin position="290"/>
        <end position="324"/>
    </location>
</feature>
<feature type="coiled-coil region" evidence="8">
    <location>
        <begin position="168"/>
        <end position="252"/>
    </location>
</feature>
<comment type="subcellular location">
    <subcellularLocation>
        <location evidence="1">Cell membrane</location>
    </subcellularLocation>
    <subcellularLocation>
        <location evidence="2">Cytoplasm</location>
    </subcellularLocation>
</comment>
<keyword evidence="5" id="KW-0597">Phosphoprotein</keyword>
<dbReference type="GO" id="GO:0016477">
    <property type="term" value="P:cell migration"/>
    <property type="evidence" value="ECO:0007669"/>
    <property type="project" value="TreeGrafter"/>
</dbReference>
<dbReference type="InterPro" id="IPR001202">
    <property type="entry name" value="WW_dom"/>
</dbReference>
<dbReference type="GO" id="GO:0035330">
    <property type="term" value="P:regulation of hippo signaling"/>
    <property type="evidence" value="ECO:0007669"/>
    <property type="project" value="TreeGrafter"/>
</dbReference>
<keyword evidence="3" id="KW-1003">Cell membrane</keyword>
<feature type="region of interest" description="Disordered" evidence="9">
    <location>
        <begin position="805"/>
        <end position="841"/>
    </location>
</feature>
<dbReference type="EMBL" id="CAJHNH020008432">
    <property type="protein sequence ID" value="CAG5135569.1"/>
    <property type="molecule type" value="Genomic_DNA"/>
</dbReference>
<dbReference type="SUPFAM" id="SSF51045">
    <property type="entry name" value="WW domain"/>
    <property type="match status" value="2"/>
</dbReference>
<evidence type="ECO:0000313" key="12">
    <source>
        <dbReference type="Proteomes" id="UP000678393"/>
    </source>
</evidence>
<feature type="domain" description="WW" evidence="10">
    <location>
        <begin position="9"/>
        <end position="42"/>
    </location>
</feature>
<evidence type="ECO:0000256" key="2">
    <source>
        <dbReference type="ARBA" id="ARBA00004496"/>
    </source>
</evidence>
<dbReference type="GO" id="GO:0006355">
    <property type="term" value="P:regulation of DNA-templated transcription"/>
    <property type="evidence" value="ECO:0007669"/>
    <property type="project" value="TreeGrafter"/>
</dbReference>
<dbReference type="PANTHER" id="PTHR14791">
    <property type="entry name" value="BOMB/KIRA PROTEINS"/>
    <property type="match status" value="1"/>
</dbReference>
<accession>A0A8S4A1F4</accession>
<evidence type="ECO:0000256" key="4">
    <source>
        <dbReference type="ARBA" id="ARBA00022490"/>
    </source>
</evidence>
<feature type="domain" description="WW" evidence="10">
    <location>
        <begin position="56"/>
        <end position="89"/>
    </location>
</feature>
<name>A0A8S4A1F4_9EUPU</name>
<dbReference type="SMART" id="SM00456">
    <property type="entry name" value="WW"/>
    <property type="match status" value="2"/>
</dbReference>
<feature type="compositionally biased region" description="Polar residues" evidence="9">
    <location>
        <begin position="818"/>
        <end position="841"/>
    </location>
</feature>
<reference evidence="11" key="1">
    <citation type="submission" date="2021-04" db="EMBL/GenBank/DDBJ databases">
        <authorList>
            <consortium name="Molecular Ecology Group"/>
        </authorList>
    </citation>
    <scope>NUCLEOTIDE SEQUENCE</scope>
</reference>
<dbReference type="Pfam" id="PF25802">
    <property type="entry name" value="WWC1"/>
    <property type="match status" value="1"/>
</dbReference>
<evidence type="ECO:0000256" key="9">
    <source>
        <dbReference type="SAM" id="MobiDB-lite"/>
    </source>
</evidence>
<sequence length="910" mass="100729">MPERGNGELPLPEGWEKAVDYDGKSFFIDHINRRTTWIDPRDRFTKPQTFADCVGNELPLGWEEAFDPNVGVYYINHINQINQLEDPRVQWRQEQERMLSEYLVTAQEDLEAKKEIYSIKEQRLVLAQDEFQHLHESLSGWKSSRTSLNSNSSVGSTKYDPDLLKQDVNLARSRVARLKRELEQIRAEVSYKERGVETLSNVGQKLQTLTGGYSLEQAQRILTEIRQLQSRLSQGEKEKKDLMQSLVKLKEDLVRRASGSSPDVSTLSLVQDRLDMASQTDLRGEFGLNQSRLLAEKTRMRLEYDEAQRKLGELKCRLVDLEDKMLPGQPESDKDRLLLLQEKEQLLRELRGIDPKGRNDDEMTALRHRILKLEHDLRHAQELSNRQIQQRINLHEEKTAIVHQLTETAKLTSYLESQLRSLSLSTLSVSSGSSLGSLGSLSAGSRGSLNSLSTMDIYNSGQMSGAGEENLQELHQRVEKLLQGHCMSPIQEAHVGHSHDDVTEAATSSYLMSVLRGSQELQDTSSADILSSRNGSMGSILTGSSNSVGHVHQTTIMPLPLISSLTSSNTPSPVSPAHGMGPPPTYEQHMCALEQRHQPHQQLFQYQHQKQYQIHGGTNSDSMQWITNASLSNSNPTVNASFESAKPLADFNILYGNPNSDSSMNAASDPLRGLTLITENISGIDQKNSFVLQDVSIGSSTVTEAAFTTSLGTAVTPGQFSKNFMFENKDTNMNSSTTTNSSPFFSPLETVSALPSAFSYQVPLLQPTNTSEVPVPTHFSNEALKAGNNLSSIAAVAAFSSRHCHNVESGPNPPLSPISESSSGVGNNLSDGNTRSVSAAVSDESVTGDSGVFEASVRRTGHIDKVLECNLESAQIQIRLKYEGVDHKLLVGIEQARNLAVLPFQKDSHV</sequence>
<dbReference type="Gene3D" id="2.20.70.10">
    <property type="match status" value="2"/>
</dbReference>
<dbReference type="GO" id="GO:0060090">
    <property type="term" value="F:molecular adaptor activity"/>
    <property type="evidence" value="ECO:0007669"/>
    <property type="project" value="TreeGrafter"/>
</dbReference>
<dbReference type="OrthoDB" id="2020426at2759"/>
<dbReference type="CDD" id="cd00201">
    <property type="entry name" value="WW"/>
    <property type="match status" value="2"/>
</dbReference>
<keyword evidence="8" id="KW-0175">Coiled coil</keyword>
<evidence type="ECO:0000256" key="1">
    <source>
        <dbReference type="ARBA" id="ARBA00004236"/>
    </source>
</evidence>
<feature type="non-terminal residue" evidence="11">
    <location>
        <position position="1"/>
    </location>
</feature>
<dbReference type="PANTHER" id="PTHR14791:SF29">
    <property type="entry name" value="PROTEIN KIBRA"/>
    <property type="match status" value="1"/>
</dbReference>
<dbReference type="PROSITE" id="PS01159">
    <property type="entry name" value="WW_DOMAIN_1"/>
    <property type="match status" value="1"/>
</dbReference>
<dbReference type="GO" id="GO:0005737">
    <property type="term" value="C:cytoplasm"/>
    <property type="evidence" value="ECO:0007669"/>
    <property type="project" value="UniProtKB-SubCell"/>
</dbReference>
<proteinExistence type="predicted"/>
<dbReference type="AlphaFoldDB" id="A0A8S4A1F4"/>
<keyword evidence="12" id="KW-1185">Reference proteome</keyword>
<keyword evidence="4" id="KW-0963">Cytoplasm</keyword>
<keyword evidence="6" id="KW-0677">Repeat</keyword>
<dbReference type="GO" id="GO:0019900">
    <property type="term" value="F:kinase binding"/>
    <property type="evidence" value="ECO:0007669"/>
    <property type="project" value="TreeGrafter"/>
</dbReference>
<evidence type="ECO:0000256" key="7">
    <source>
        <dbReference type="ARBA" id="ARBA00023136"/>
    </source>
</evidence>
<dbReference type="InterPro" id="IPR036020">
    <property type="entry name" value="WW_dom_sf"/>
</dbReference>
<evidence type="ECO:0000256" key="8">
    <source>
        <dbReference type="SAM" id="Coils"/>
    </source>
</evidence>
<dbReference type="GO" id="GO:0046621">
    <property type="term" value="P:negative regulation of organ growth"/>
    <property type="evidence" value="ECO:0007669"/>
    <property type="project" value="TreeGrafter"/>
</dbReference>
<protein>
    <recommendedName>
        <fullName evidence="10">WW domain-containing protein</fullName>
    </recommendedName>
</protein>
<comment type="caution">
    <text evidence="11">The sequence shown here is derived from an EMBL/GenBank/DDBJ whole genome shotgun (WGS) entry which is preliminary data.</text>
</comment>